<dbReference type="Proteomes" id="UP001107558">
    <property type="component" value="Chromosome 3"/>
</dbReference>
<evidence type="ECO:0000256" key="5">
    <source>
        <dbReference type="ARBA" id="ARBA00022968"/>
    </source>
</evidence>
<keyword evidence="4" id="KW-0378">Hydrolase</keyword>
<keyword evidence="7" id="KW-0333">Golgi apparatus</keyword>
<keyword evidence="5" id="KW-0735">Signal-anchor</keyword>
<evidence type="ECO:0000256" key="8">
    <source>
        <dbReference type="ARBA" id="ARBA00023136"/>
    </source>
</evidence>
<keyword evidence="11" id="KW-1185">Reference proteome</keyword>
<feature type="transmembrane region" description="Helical" evidence="9">
    <location>
        <begin position="12"/>
        <end position="30"/>
    </location>
</feature>
<evidence type="ECO:0000256" key="4">
    <source>
        <dbReference type="ARBA" id="ARBA00022801"/>
    </source>
</evidence>
<gene>
    <name evidence="10" type="ORF">PVAND_002498</name>
</gene>
<comment type="caution">
    <text evidence="10">The sequence shown here is derived from an EMBL/GenBank/DDBJ whole genome shotgun (WGS) entry which is preliminary data.</text>
</comment>
<evidence type="ECO:0000256" key="9">
    <source>
        <dbReference type="SAM" id="Phobius"/>
    </source>
</evidence>
<dbReference type="PANTHER" id="PTHR13572:SF4">
    <property type="entry name" value="RE57134P"/>
    <property type="match status" value="1"/>
</dbReference>
<dbReference type="InterPro" id="IPR026071">
    <property type="entry name" value="Glyco_Hydrolase_99"/>
</dbReference>
<dbReference type="GO" id="GO:0004559">
    <property type="term" value="F:alpha-mannosidase activity"/>
    <property type="evidence" value="ECO:0007669"/>
    <property type="project" value="TreeGrafter"/>
</dbReference>
<dbReference type="OrthoDB" id="406152at2759"/>
<evidence type="ECO:0000256" key="7">
    <source>
        <dbReference type="ARBA" id="ARBA00023034"/>
    </source>
</evidence>
<dbReference type="Pfam" id="PF16317">
    <property type="entry name" value="Glyco_hydro_99"/>
    <property type="match status" value="1"/>
</dbReference>
<dbReference type="GO" id="GO:0000139">
    <property type="term" value="C:Golgi membrane"/>
    <property type="evidence" value="ECO:0007669"/>
    <property type="project" value="UniProtKB-SubCell"/>
</dbReference>
<evidence type="ECO:0000256" key="1">
    <source>
        <dbReference type="ARBA" id="ARBA00004323"/>
    </source>
</evidence>
<keyword evidence="6 9" id="KW-1133">Transmembrane helix</keyword>
<evidence type="ECO:0000256" key="3">
    <source>
        <dbReference type="ARBA" id="ARBA00022692"/>
    </source>
</evidence>
<protein>
    <submittedName>
        <fullName evidence="10">Uncharacterized protein</fullName>
    </submittedName>
</protein>
<evidence type="ECO:0000313" key="10">
    <source>
        <dbReference type="EMBL" id="KAG5672366.1"/>
    </source>
</evidence>
<accession>A0A9J6BSQ6</accession>
<dbReference type="EMBL" id="JADBJN010000003">
    <property type="protein sequence ID" value="KAG5672366.1"/>
    <property type="molecule type" value="Genomic_DNA"/>
</dbReference>
<comment type="similarity">
    <text evidence="2">Belongs to the glycosyl hydrolase 99 family.</text>
</comment>
<sequence length="489" mass="57865">MYLLNLRSLRILIYLSGLISIFLIIYYIYISNYNKNITKQNERKINFLMMQQQSMGSSFNLDGNGNFANMQMKTQQKEIINTINQMSINGEIIPEKYNEHVIKNRIIREKVKLMSENLDSKKDDSKRDIFSMNEDLLIFNKTVPNIHIFYYIPIKWYTPEKNQSVYQIDTIYYPRRGLYNFSNIEVAKMILREHLQEIRMCGIGVIIINWEPNNDKLNDLLPIIFHLVSSMNRDNPQSEIKITIQIGNYQDRTIESIRNNIKFFVDNFTSNPSFLKIHSLRRHKTLPLFYVRDAEHIKDWSKLLSNNGIITIRNTNYDSLILAHLESKESKGIIRKSNFDGFYSQNASNGANFFSTFKNWEKLKKFAEMYNLVFVPTISPGFHDAKPKYNTLRRFRSNGQYFEVGFKTALLQNTEFISIESYNNFIHGTQIEPVLPFAHSKLKDYSPHSPIKYLQLAQYWTNQFYRNKLDNQRHKEKKLCQNLLNNTIC</sequence>
<dbReference type="AlphaFoldDB" id="A0A9J6BSQ6"/>
<name>A0A9J6BSQ6_POLVA</name>
<dbReference type="PANTHER" id="PTHR13572">
    <property type="entry name" value="ENDO-ALPHA-1,2-MANNOSIDASE"/>
    <property type="match status" value="1"/>
</dbReference>
<reference evidence="10" key="1">
    <citation type="submission" date="2021-03" db="EMBL/GenBank/DDBJ databases">
        <title>Chromosome level genome of the anhydrobiotic midge Polypedilum vanderplanki.</title>
        <authorList>
            <person name="Yoshida Y."/>
            <person name="Kikawada T."/>
            <person name="Gusev O."/>
        </authorList>
    </citation>
    <scope>NUCLEOTIDE SEQUENCE</scope>
    <source>
        <strain evidence="10">NIAS01</strain>
        <tissue evidence="10">Whole body or cell culture</tissue>
    </source>
</reference>
<keyword evidence="3 9" id="KW-0812">Transmembrane</keyword>
<dbReference type="Gene3D" id="3.20.20.80">
    <property type="entry name" value="Glycosidases"/>
    <property type="match status" value="1"/>
</dbReference>
<evidence type="ECO:0000256" key="2">
    <source>
        <dbReference type="ARBA" id="ARBA00009559"/>
    </source>
</evidence>
<evidence type="ECO:0000313" key="11">
    <source>
        <dbReference type="Proteomes" id="UP001107558"/>
    </source>
</evidence>
<keyword evidence="8 9" id="KW-0472">Membrane</keyword>
<evidence type="ECO:0000256" key="6">
    <source>
        <dbReference type="ARBA" id="ARBA00022989"/>
    </source>
</evidence>
<proteinExistence type="inferred from homology"/>
<comment type="subcellular location">
    <subcellularLocation>
        <location evidence="1">Golgi apparatus membrane</location>
        <topology evidence="1">Single-pass type II membrane protein</topology>
    </subcellularLocation>
</comment>
<organism evidence="10 11">
    <name type="scientific">Polypedilum vanderplanki</name>
    <name type="common">Sleeping chironomid midge</name>
    <dbReference type="NCBI Taxonomy" id="319348"/>
    <lineage>
        <taxon>Eukaryota</taxon>
        <taxon>Metazoa</taxon>
        <taxon>Ecdysozoa</taxon>
        <taxon>Arthropoda</taxon>
        <taxon>Hexapoda</taxon>
        <taxon>Insecta</taxon>
        <taxon>Pterygota</taxon>
        <taxon>Neoptera</taxon>
        <taxon>Endopterygota</taxon>
        <taxon>Diptera</taxon>
        <taxon>Nematocera</taxon>
        <taxon>Chironomoidea</taxon>
        <taxon>Chironomidae</taxon>
        <taxon>Chironominae</taxon>
        <taxon>Polypedilum</taxon>
        <taxon>Polypedilum</taxon>
    </lineage>
</organism>